<gene>
    <name evidence="2" type="ORF">SAMN05421647_106162</name>
</gene>
<dbReference type="InterPro" id="IPR038670">
    <property type="entry name" value="HslJ-like_sf"/>
</dbReference>
<dbReference type="PROSITE" id="PS51257">
    <property type="entry name" value="PROKAR_LIPOPROTEIN"/>
    <property type="match status" value="1"/>
</dbReference>
<protein>
    <submittedName>
        <fullName evidence="2">Putative lipoprotein</fullName>
    </submittedName>
</protein>
<accession>A0A1N6U2H3</accession>
<sequence>MFRSHSGYLTSMLAATVLLSGCSSLDNLMDSTPAADVTVSGEAFYRERIMLPPNSVLEVRLEDVSRADAPAELLAQSRSENPGTPPYAFEFSLDDDQFQPGHRYNLRASIRQGEQLIFTTDTAYPVDPEQLQPYKLIMKKVARAPQQQQTPNASLVNTYWKLVRLGNMPVAASPEQREAHLIFKNNQRLQGFSGCNQFMGQYTQKENRLELGPVAGTLRACVPAPAYEQSFLQLLKGELSWSVQGDLLILKNTESGEEARFKAVYLQ</sequence>
<reference evidence="2 3" key="1">
    <citation type="submission" date="2017-01" db="EMBL/GenBank/DDBJ databases">
        <authorList>
            <person name="Mah S.A."/>
            <person name="Swanson W.J."/>
            <person name="Moy G.W."/>
            <person name="Vacquier V.D."/>
        </authorList>
    </citation>
    <scope>NUCLEOTIDE SEQUENCE [LARGE SCALE GENOMIC DNA]</scope>
    <source>
        <strain evidence="2 3">DSM 7027</strain>
    </source>
</reference>
<keyword evidence="3" id="KW-1185">Reference proteome</keyword>
<evidence type="ECO:0000313" key="2">
    <source>
        <dbReference type="EMBL" id="SIQ59760.1"/>
    </source>
</evidence>
<dbReference type="RefSeq" id="WP_076463393.1">
    <property type="nucleotide sequence ID" value="NZ_FTMN01000006.1"/>
</dbReference>
<dbReference type="Proteomes" id="UP000186895">
    <property type="component" value="Unassembled WGS sequence"/>
</dbReference>
<dbReference type="eggNOG" id="COG3187">
    <property type="taxonomic scope" value="Bacteria"/>
</dbReference>
<organism evidence="2 3">
    <name type="scientific">Marinobacterium stanieri</name>
    <dbReference type="NCBI Taxonomy" id="49186"/>
    <lineage>
        <taxon>Bacteria</taxon>
        <taxon>Pseudomonadati</taxon>
        <taxon>Pseudomonadota</taxon>
        <taxon>Gammaproteobacteria</taxon>
        <taxon>Oceanospirillales</taxon>
        <taxon>Oceanospirillaceae</taxon>
        <taxon>Marinobacterium</taxon>
    </lineage>
</organism>
<dbReference type="Pfam" id="PF09619">
    <property type="entry name" value="YscW"/>
    <property type="match status" value="1"/>
</dbReference>
<dbReference type="PANTHER" id="PTHR38013">
    <property type="entry name" value="GLYCOPROTEIN/POLYSACCHARIDE METABOLISM"/>
    <property type="match status" value="1"/>
</dbReference>
<dbReference type="InterPro" id="IPR039366">
    <property type="entry name" value="Pilotin"/>
</dbReference>
<evidence type="ECO:0000313" key="3">
    <source>
        <dbReference type="Proteomes" id="UP000186895"/>
    </source>
</evidence>
<dbReference type="eggNOG" id="COG3126">
    <property type="taxonomic scope" value="Bacteria"/>
</dbReference>
<evidence type="ECO:0000259" key="1">
    <source>
        <dbReference type="Pfam" id="PF03724"/>
    </source>
</evidence>
<dbReference type="InterPro" id="IPR005184">
    <property type="entry name" value="DUF306_Meta_HslJ"/>
</dbReference>
<dbReference type="EMBL" id="FTMN01000006">
    <property type="protein sequence ID" value="SIQ59760.1"/>
    <property type="molecule type" value="Genomic_DNA"/>
</dbReference>
<proteinExistence type="predicted"/>
<dbReference type="PANTHER" id="PTHR38013:SF1">
    <property type="entry name" value="GLYCOPROTEIN_POLYSACCHARIDE METABOLISM"/>
    <property type="match status" value="1"/>
</dbReference>
<dbReference type="Pfam" id="PF03724">
    <property type="entry name" value="META"/>
    <property type="match status" value="1"/>
</dbReference>
<dbReference type="InterPro" id="IPR053196">
    <property type="entry name" value="Lipoprotein_YbaY-like"/>
</dbReference>
<dbReference type="Gene3D" id="2.40.128.270">
    <property type="match status" value="1"/>
</dbReference>
<name>A0A1N6U2H3_9GAMM</name>
<dbReference type="AlphaFoldDB" id="A0A1N6U2H3"/>
<keyword evidence="2" id="KW-0449">Lipoprotein</keyword>
<dbReference type="STRING" id="49186.SAMN05421647_106162"/>
<feature type="domain" description="DUF306" evidence="1">
    <location>
        <begin position="153"/>
        <end position="262"/>
    </location>
</feature>